<evidence type="ECO:0008006" key="3">
    <source>
        <dbReference type="Google" id="ProtNLM"/>
    </source>
</evidence>
<organism evidence="1 2">
    <name type="scientific">Mycena albidolilacea</name>
    <dbReference type="NCBI Taxonomy" id="1033008"/>
    <lineage>
        <taxon>Eukaryota</taxon>
        <taxon>Fungi</taxon>
        <taxon>Dikarya</taxon>
        <taxon>Basidiomycota</taxon>
        <taxon>Agaricomycotina</taxon>
        <taxon>Agaricomycetes</taxon>
        <taxon>Agaricomycetidae</taxon>
        <taxon>Agaricales</taxon>
        <taxon>Marasmiineae</taxon>
        <taxon>Mycenaceae</taxon>
        <taxon>Mycena</taxon>
    </lineage>
</organism>
<dbReference type="SUPFAM" id="SSF52058">
    <property type="entry name" value="L domain-like"/>
    <property type="match status" value="1"/>
</dbReference>
<reference evidence="1" key="1">
    <citation type="submission" date="2023-03" db="EMBL/GenBank/DDBJ databases">
        <title>Massive genome expansion in bonnet fungi (Mycena s.s.) driven by repeated elements and novel gene families across ecological guilds.</title>
        <authorList>
            <consortium name="Lawrence Berkeley National Laboratory"/>
            <person name="Harder C.B."/>
            <person name="Miyauchi S."/>
            <person name="Viragh M."/>
            <person name="Kuo A."/>
            <person name="Thoen E."/>
            <person name="Andreopoulos B."/>
            <person name="Lu D."/>
            <person name="Skrede I."/>
            <person name="Drula E."/>
            <person name="Henrissat B."/>
            <person name="Morin E."/>
            <person name="Kohler A."/>
            <person name="Barry K."/>
            <person name="LaButti K."/>
            <person name="Morin E."/>
            <person name="Salamov A."/>
            <person name="Lipzen A."/>
            <person name="Mereny Z."/>
            <person name="Hegedus B."/>
            <person name="Baldrian P."/>
            <person name="Stursova M."/>
            <person name="Weitz H."/>
            <person name="Taylor A."/>
            <person name="Grigoriev I.V."/>
            <person name="Nagy L.G."/>
            <person name="Martin F."/>
            <person name="Kauserud H."/>
        </authorList>
    </citation>
    <scope>NUCLEOTIDE SEQUENCE</scope>
    <source>
        <strain evidence="1">CBHHK002</strain>
    </source>
</reference>
<dbReference type="InterPro" id="IPR032675">
    <property type="entry name" value="LRR_dom_sf"/>
</dbReference>
<keyword evidence="2" id="KW-1185">Reference proteome</keyword>
<protein>
    <recommendedName>
        <fullName evidence="3">F-box domain-containing protein</fullName>
    </recommendedName>
</protein>
<dbReference type="Gene3D" id="3.80.10.10">
    <property type="entry name" value="Ribonuclease Inhibitor"/>
    <property type="match status" value="1"/>
</dbReference>
<dbReference type="EMBL" id="JARIHO010000005">
    <property type="protein sequence ID" value="KAJ7361260.1"/>
    <property type="molecule type" value="Genomic_DNA"/>
</dbReference>
<proteinExistence type="predicted"/>
<sequence length="485" mass="54739">MASPSSDLFLLRKDPGILASYSDLKVMQLFDTGRGEFSPAPPVESLDGISPIDSLPYEVLADIMVLAALLPRPGKWGYTTIATPAEVLVFCRICSRWRQVALNTPRLWVWGEFPIPRAKAKSMAVTELFLARSAPLPITVRVYEWTPCHLLPVVVSSARRWKDFQLYYDRIPAEINPLFTRIPTGTLENLETLSLRWPNLGSGFDVFQVAPCLRKVTLNMRGISLHIPLLPWVQLTHLRLEYESPQACLDILARCTSLVSASVLTDQWREDPVVARRCVLKHLEQLNITMYICSTGEHLGPFLQRLELPGLKSLSLALWDTPGLEEESFVSWLAPALAHFLARSPRLEYLYVADCIFAEDMPGVLENTPSLTQLHLDLCNTGGAVHDDFFLALVHDPAAPVPLAPKLETLELIDAGGDFAEESVVQMLESRWWSDDELDEMPTAPGVARWKRVKFHSQLLAPKFFDQTFSENMKKYELQGLEIWY</sequence>
<comment type="caution">
    <text evidence="1">The sequence shown here is derived from an EMBL/GenBank/DDBJ whole genome shotgun (WGS) entry which is preliminary data.</text>
</comment>
<accession>A0AAD7AKC4</accession>
<evidence type="ECO:0000313" key="1">
    <source>
        <dbReference type="EMBL" id="KAJ7361260.1"/>
    </source>
</evidence>
<dbReference type="Proteomes" id="UP001218218">
    <property type="component" value="Unassembled WGS sequence"/>
</dbReference>
<evidence type="ECO:0000313" key="2">
    <source>
        <dbReference type="Proteomes" id="UP001218218"/>
    </source>
</evidence>
<dbReference type="AlphaFoldDB" id="A0AAD7AKC4"/>
<name>A0AAD7AKC4_9AGAR</name>
<gene>
    <name evidence="1" type="ORF">DFH08DRAFT_369368</name>
</gene>